<dbReference type="Proteomes" id="UP000011731">
    <property type="component" value="Unassembled WGS sequence"/>
</dbReference>
<evidence type="ECO:0000313" key="2">
    <source>
        <dbReference type="Proteomes" id="UP000011731"/>
    </source>
</evidence>
<protein>
    <submittedName>
        <fullName evidence="1">Uncharacterized protein</fullName>
    </submittedName>
</protein>
<dbReference type="AlphaFoldDB" id="M2WYB4"/>
<comment type="caution">
    <text evidence="1">The sequence shown here is derived from an EMBL/GenBank/DDBJ whole genome shotgun (WGS) entry which is preliminary data.</text>
</comment>
<keyword evidence="2" id="KW-1185">Reference proteome</keyword>
<reference evidence="1 2" key="1">
    <citation type="journal article" date="2013" name="Genome Announc.">
        <title>Draft Genome Sequence of Rhodococcus ruber Strain BKS 20-38.</title>
        <authorList>
            <person name="Bala M."/>
            <person name="Kumar S."/>
            <person name="Raghava G.P."/>
            <person name="Mayilraj S."/>
        </authorList>
    </citation>
    <scope>NUCLEOTIDE SEQUENCE [LARGE SCALE GENOMIC DNA]</scope>
    <source>
        <strain evidence="1 2">BKS 20-38</strain>
    </source>
</reference>
<sequence length="63" mass="6160">MLAQAVRDIVSDASASLAGAVSAGARLGAMLAGVHRGLVQGGASAHVALEVTKSVAEAAFRKS</sequence>
<gene>
    <name evidence="1" type="ORF">G352_23866</name>
</gene>
<dbReference type="EMBL" id="AOEX01000093">
    <property type="protein sequence ID" value="EME53731.1"/>
    <property type="molecule type" value="Genomic_DNA"/>
</dbReference>
<organism evidence="1 2">
    <name type="scientific">Rhodococcus ruber BKS 20-38</name>
    <dbReference type="NCBI Taxonomy" id="1278076"/>
    <lineage>
        <taxon>Bacteria</taxon>
        <taxon>Bacillati</taxon>
        <taxon>Actinomycetota</taxon>
        <taxon>Actinomycetes</taxon>
        <taxon>Mycobacteriales</taxon>
        <taxon>Nocardiaceae</taxon>
        <taxon>Rhodococcus</taxon>
    </lineage>
</organism>
<dbReference type="PATRIC" id="fig|1278076.4.peg.4889"/>
<accession>M2WYB4</accession>
<proteinExistence type="predicted"/>
<name>M2WYB4_9NOCA</name>
<evidence type="ECO:0000313" key="1">
    <source>
        <dbReference type="EMBL" id="EME53731.1"/>
    </source>
</evidence>